<dbReference type="Proteomes" id="UP000265618">
    <property type="component" value="Unassembled WGS sequence"/>
</dbReference>
<keyword evidence="3" id="KW-1185">Reference proteome</keyword>
<protein>
    <submittedName>
        <fullName evidence="2">Uncharacterized protein</fullName>
    </submittedName>
</protein>
<dbReference type="AlphaFoldDB" id="A0A391NSP9"/>
<feature type="signal peptide" evidence="1">
    <location>
        <begin position="1"/>
        <end position="22"/>
    </location>
</feature>
<evidence type="ECO:0000313" key="2">
    <source>
        <dbReference type="EMBL" id="GCA64275.1"/>
    </source>
</evidence>
<accession>A0A391NSP9</accession>
<comment type="caution">
    <text evidence="2">The sequence shown here is derived from an EMBL/GenBank/DDBJ whole genome shotgun (WGS) entry which is preliminary data.</text>
</comment>
<keyword evidence="1" id="KW-0732">Signal</keyword>
<organism evidence="2 3">
    <name type="scientific">Kipferlia bialata</name>
    <dbReference type="NCBI Taxonomy" id="797122"/>
    <lineage>
        <taxon>Eukaryota</taxon>
        <taxon>Metamonada</taxon>
        <taxon>Carpediemonas-like organisms</taxon>
        <taxon>Kipferlia</taxon>
    </lineage>
</organism>
<sequence length="86" mass="9011">MRTGVCMLYACVCLLAVGHVLAGGFTALPMADSLGAEIDLPPGRLAAFGDINNSKSADYFYVDEDSNSIILVYFSAGSFSNAGETH</sequence>
<name>A0A391NSP9_9EUKA</name>
<feature type="chain" id="PRO_5017320527" evidence="1">
    <location>
        <begin position="23"/>
        <end position="86"/>
    </location>
</feature>
<evidence type="ECO:0000313" key="3">
    <source>
        <dbReference type="Proteomes" id="UP000265618"/>
    </source>
</evidence>
<proteinExistence type="predicted"/>
<dbReference type="EMBL" id="BDIP01006748">
    <property type="protein sequence ID" value="GCA64275.1"/>
    <property type="molecule type" value="Genomic_DNA"/>
</dbReference>
<evidence type="ECO:0000256" key="1">
    <source>
        <dbReference type="SAM" id="SignalP"/>
    </source>
</evidence>
<gene>
    <name evidence="2" type="ORF">KIPB_013796</name>
</gene>
<reference evidence="2 3" key="1">
    <citation type="journal article" date="2018" name="PLoS ONE">
        <title>The draft genome of Kipferlia bialata reveals reductive genome evolution in fornicate parasites.</title>
        <authorList>
            <person name="Tanifuji G."/>
            <person name="Takabayashi S."/>
            <person name="Kume K."/>
            <person name="Takagi M."/>
            <person name="Nakayama T."/>
            <person name="Kamikawa R."/>
            <person name="Inagaki Y."/>
            <person name="Hashimoto T."/>
        </authorList>
    </citation>
    <scope>NUCLEOTIDE SEQUENCE [LARGE SCALE GENOMIC DNA]</scope>
    <source>
        <strain evidence="2">NY0173</strain>
    </source>
</reference>